<evidence type="ECO:0000259" key="6">
    <source>
        <dbReference type="Pfam" id="PF02776"/>
    </source>
</evidence>
<keyword evidence="2 3" id="KW-0786">Thiamine pyrophosphate</keyword>
<dbReference type="RefSeq" id="WP_035927718.1">
    <property type="nucleotide sequence ID" value="NZ_JSUH01000010.1"/>
</dbReference>
<dbReference type="CDD" id="cd07035">
    <property type="entry name" value="TPP_PYR_POX_like"/>
    <property type="match status" value="1"/>
</dbReference>
<dbReference type="NCBIfam" id="NF005485">
    <property type="entry name" value="PRK07092.1"/>
    <property type="match status" value="1"/>
</dbReference>
<dbReference type="Pfam" id="PF00205">
    <property type="entry name" value="TPP_enzyme_M"/>
    <property type="match status" value="1"/>
</dbReference>
<evidence type="ECO:0000256" key="1">
    <source>
        <dbReference type="ARBA" id="ARBA00007812"/>
    </source>
</evidence>
<dbReference type="Gene3D" id="3.40.50.970">
    <property type="match status" value="2"/>
</dbReference>
<evidence type="ECO:0000259" key="5">
    <source>
        <dbReference type="Pfam" id="PF02775"/>
    </source>
</evidence>
<protein>
    <submittedName>
        <fullName evidence="7">Benzoylformate decarboxylase</fullName>
    </submittedName>
</protein>
<reference evidence="7 8" key="1">
    <citation type="journal article" date="2003" name="Int. J. Syst. Evol. Microbiol.">
        <title>Kocuria polaris sp. nov., an orange-pigmented psychrophilic bacterium isolated from an Antarctic cyanobacterial mat sample.</title>
        <authorList>
            <person name="Reddy G.S."/>
            <person name="Prakash J.S."/>
            <person name="Prabahar V."/>
            <person name="Matsumoto G.I."/>
            <person name="Stackebrandt E."/>
            <person name="Shivaji S."/>
        </authorList>
    </citation>
    <scope>NUCLEOTIDE SEQUENCE [LARGE SCALE GENOMIC DNA]</scope>
    <source>
        <strain evidence="7 8">CMS 76or</strain>
    </source>
</reference>
<dbReference type="AlphaFoldDB" id="A0A0A6VT71"/>
<dbReference type="InterPro" id="IPR012000">
    <property type="entry name" value="Thiamin_PyroP_enz_cen_dom"/>
</dbReference>
<dbReference type="GO" id="GO:0030976">
    <property type="term" value="F:thiamine pyrophosphate binding"/>
    <property type="evidence" value="ECO:0007669"/>
    <property type="project" value="InterPro"/>
</dbReference>
<sequence length="533" mass="56147">MTTIRARTHRWMQARGLDTVFGNPGSNELPFLRDLPPGIRYVLGLHEGVVVGMADGYAQATGRPALVNLHSASGTGNAMGALTNAASSHTPLVVTAGQQVRATIGAEPMLANVAAPDLTSPLTKWAGEPLSAQDVPRMLDQALWEACTGSRGPTYVSVPYDDWDRESADNDDYLLPRRVAEGLHPAPEHVREIAGLLAGARRPALVLGSEVDAVAANGVSRELAELLGADVWVAPSPYRLPFPNRHPQFRGVLPASERGVHAALEENDVVLVLGAPVFRYHQYEPARYLAEGTQLLHVTEDPGEAARAPFGTSFVAGLAATAAALVAALHERDGGARPAAPVGWTVPPPAREPVDGVFHPGAVFEVLRETAPADTAYVVESTSTNGDFWRHMDLREPGSYFWPASGGLGFGLPAAVGVKLARPDRPVIGVVGDGSANYGITALWSAAQYRVPVVFVILNNGTYGALRWFAGMLGTGDVPGLDVPGIDFLSLARGYGVPAQAAGTAAELADLVRQGLAAEGPTLIEVRTELTTP</sequence>
<comment type="similarity">
    <text evidence="1 3">Belongs to the TPP enzyme family.</text>
</comment>
<evidence type="ECO:0000256" key="2">
    <source>
        <dbReference type="ARBA" id="ARBA00023052"/>
    </source>
</evidence>
<dbReference type="SUPFAM" id="SSF52518">
    <property type="entry name" value="Thiamin diphosphate-binding fold (THDP-binding)"/>
    <property type="match status" value="2"/>
</dbReference>
<evidence type="ECO:0000256" key="3">
    <source>
        <dbReference type="RuleBase" id="RU362132"/>
    </source>
</evidence>
<dbReference type="SUPFAM" id="SSF52467">
    <property type="entry name" value="DHS-like NAD/FAD-binding domain"/>
    <property type="match status" value="1"/>
</dbReference>
<dbReference type="PROSITE" id="PS00187">
    <property type="entry name" value="TPP_ENZYMES"/>
    <property type="match status" value="1"/>
</dbReference>
<feature type="domain" description="Thiamine pyrophosphate enzyme central" evidence="4">
    <location>
        <begin position="190"/>
        <end position="324"/>
    </location>
</feature>
<gene>
    <name evidence="7" type="ORF">GY22_11520</name>
</gene>
<dbReference type="Proteomes" id="UP000030466">
    <property type="component" value="Unassembled WGS sequence"/>
</dbReference>
<dbReference type="CDD" id="cd02002">
    <property type="entry name" value="TPP_BFDC"/>
    <property type="match status" value="1"/>
</dbReference>
<dbReference type="OrthoDB" id="2443624at2"/>
<proteinExistence type="inferred from homology"/>
<dbReference type="Pfam" id="PF02776">
    <property type="entry name" value="TPP_enzyme_N"/>
    <property type="match status" value="1"/>
</dbReference>
<name>A0A0A6VT71_KOCRO</name>
<dbReference type="InterPro" id="IPR011766">
    <property type="entry name" value="TPP_enzyme_TPP-bd"/>
</dbReference>
<feature type="domain" description="Thiamine pyrophosphate enzyme TPP-binding" evidence="5">
    <location>
        <begin position="384"/>
        <end position="526"/>
    </location>
</feature>
<dbReference type="GO" id="GO:0003984">
    <property type="term" value="F:acetolactate synthase activity"/>
    <property type="evidence" value="ECO:0007669"/>
    <property type="project" value="TreeGrafter"/>
</dbReference>
<dbReference type="InterPro" id="IPR029035">
    <property type="entry name" value="DHS-like_NAD/FAD-binding_dom"/>
</dbReference>
<keyword evidence="8" id="KW-1185">Reference proteome</keyword>
<feature type="domain" description="Thiamine pyrophosphate enzyme N-terminal TPP-binding" evidence="6">
    <location>
        <begin position="10"/>
        <end position="105"/>
    </location>
</feature>
<evidence type="ECO:0000259" key="4">
    <source>
        <dbReference type="Pfam" id="PF00205"/>
    </source>
</evidence>
<dbReference type="InterPro" id="IPR029061">
    <property type="entry name" value="THDP-binding"/>
</dbReference>
<comment type="caution">
    <text evidence="7">The sequence shown here is derived from an EMBL/GenBank/DDBJ whole genome shotgun (WGS) entry which is preliminary data.</text>
</comment>
<dbReference type="EMBL" id="JSUH01000010">
    <property type="protein sequence ID" value="KHD97034.1"/>
    <property type="molecule type" value="Genomic_DNA"/>
</dbReference>
<evidence type="ECO:0000313" key="8">
    <source>
        <dbReference type="Proteomes" id="UP000030466"/>
    </source>
</evidence>
<dbReference type="GO" id="GO:0050660">
    <property type="term" value="F:flavin adenine dinucleotide binding"/>
    <property type="evidence" value="ECO:0007669"/>
    <property type="project" value="TreeGrafter"/>
</dbReference>
<dbReference type="PANTHER" id="PTHR18968">
    <property type="entry name" value="THIAMINE PYROPHOSPHATE ENZYMES"/>
    <property type="match status" value="1"/>
</dbReference>
<dbReference type="Pfam" id="PF02775">
    <property type="entry name" value="TPP_enzyme_C"/>
    <property type="match status" value="1"/>
</dbReference>
<evidence type="ECO:0000313" key="7">
    <source>
        <dbReference type="EMBL" id="KHD97034.1"/>
    </source>
</evidence>
<accession>A0A0A6VT71</accession>
<dbReference type="GO" id="GO:0000287">
    <property type="term" value="F:magnesium ion binding"/>
    <property type="evidence" value="ECO:0007669"/>
    <property type="project" value="InterPro"/>
</dbReference>
<dbReference type="Gene3D" id="3.40.50.1220">
    <property type="entry name" value="TPP-binding domain"/>
    <property type="match status" value="1"/>
</dbReference>
<dbReference type="InterPro" id="IPR045229">
    <property type="entry name" value="TPP_enz"/>
</dbReference>
<organism evidence="7 8">
    <name type="scientific">Kocuria rosea subsp. polaris</name>
    <dbReference type="NCBI Taxonomy" id="136273"/>
    <lineage>
        <taxon>Bacteria</taxon>
        <taxon>Bacillati</taxon>
        <taxon>Actinomycetota</taxon>
        <taxon>Actinomycetes</taxon>
        <taxon>Micrococcales</taxon>
        <taxon>Micrococcaceae</taxon>
        <taxon>Kocuria</taxon>
    </lineage>
</organism>
<dbReference type="PANTHER" id="PTHR18968:SF133">
    <property type="entry name" value="BENZOYLFORMATE DECARBOXYLASE"/>
    <property type="match status" value="1"/>
</dbReference>
<dbReference type="InterPro" id="IPR000399">
    <property type="entry name" value="TPP-bd_CS"/>
</dbReference>
<dbReference type="InterPro" id="IPR012001">
    <property type="entry name" value="Thiamin_PyroP_enz_TPP-bd_dom"/>
</dbReference>